<dbReference type="RefSeq" id="WP_069845813.1">
    <property type="nucleotide sequence ID" value="NZ_CP014859.1"/>
</dbReference>
<feature type="domain" description="Fibronectin type-III" evidence="5">
    <location>
        <begin position="72"/>
        <end position="162"/>
    </location>
</feature>
<dbReference type="InterPro" id="IPR013783">
    <property type="entry name" value="Ig-like_fold"/>
</dbReference>
<evidence type="ECO:0000256" key="2">
    <source>
        <dbReference type="ARBA" id="ARBA00023326"/>
    </source>
</evidence>
<dbReference type="SUPFAM" id="SSF49265">
    <property type="entry name" value="Fibronectin type III"/>
    <property type="match status" value="1"/>
</dbReference>
<keyword evidence="4" id="KW-0472">Membrane</keyword>
<dbReference type="CDD" id="cd00063">
    <property type="entry name" value="FN3"/>
    <property type="match status" value="1"/>
</dbReference>
<keyword evidence="2" id="KW-0119">Carbohydrate metabolism</keyword>
<dbReference type="EMBL" id="CP014859">
    <property type="protein sequence ID" value="AOS61009.1"/>
    <property type="molecule type" value="Genomic_DNA"/>
</dbReference>
<dbReference type="InterPro" id="IPR003961">
    <property type="entry name" value="FN3_dom"/>
</dbReference>
<accession>A0AAC9HKN2</accession>
<dbReference type="KEGG" id="ahm:TL08_00820"/>
<dbReference type="Gene3D" id="2.60.40.10">
    <property type="entry name" value="Immunoglobulins"/>
    <property type="match status" value="1"/>
</dbReference>
<dbReference type="InterPro" id="IPR036116">
    <property type="entry name" value="FN3_sf"/>
</dbReference>
<dbReference type="GO" id="GO:0000272">
    <property type="term" value="P:polysaccharide catabolic process"/>
    <property type="evidence" value="ECO:0007669"/>
    <property type="project" value="UniProtKB-KW"/>
</dbReference>
<evidence type="ECO:0000259" key="5">
    <source>
        <dbReference type="PROSITE" id="PS50853"/>
    </source>
</evidence>
<dbReference type="Pfam" id="PF00041">
    <property type="entry name" value="fn3"/>
    <property type="match status" value="1"/>
</dbReference>
<evidence type="ECO:0000313" key="6">
    <source>
        <dbReference type="EMBL" id="AOS61009.1"/>
    </source>
</evidence>
<keyword evidence="1" id="KW-0326">Glycosidase</keyword>
<sequence length="664" mass="71384">MSDVEAPGDGTAEPGGPRRLRLIAILVVGLLVVGGGVFLLRDRLDTERTAWADPNPQQEFRAEEVTYHAAQAPSSPEGLRVDSWRPNSLRVRWDAARTEGSVAGTAYELYWAGDGRTERLVLGSNATELTGLADDARYSVELRSINALGERSEAVRATAVPSRSRVDHVEDDWSLIEDFDEPELSSQRWQPQSNRCIPEWVDGGSITADPSCWWTSIRSRAPLVLDSADAPSRGRILLLAETPAAAPIDPSAEAISGGPRRSDPPSVSLDLTPRPAIADGAPVQSTETGTAPELPPESIRLVIDADGPTLLVGPGLLDDGAAGEYGPAEIPATVGMPTQWELRVGSTQLTVLQDDVPVIRLPAEVSWREADVTLTSGRTRDPHHLGAPATVDLIAIDRLNADAATDDFPFVLAEQGVQVLPLPASSALLRTPARAELVLSGSPGRAPELELAGKHIEMQTVEHPAGGQRFWTVEIAAELLSEQHSEFSFPEPEDGGATVTAAALRLWSDPDERLAPIGLSTAEPPPSRVTLLDEYNAQKVPVATLAVSHDGQEIQPIHPWSESTEATPISRGELEITATFAEGHDLREPMDGYGMTGWELRADDEVLLRVTAHSDGPMSVGEHRLTLDTSELPPGEVEFELWTYGLEPGSDEETAGTFTVVFLE</sequence>
<dbReference type="GO" id="GO:0016798">
    <property type="term" value="F:hydrolase activity, acting on glycosyl bonds"/>
    <property type="evidence" value="ECO:0007669"/>
    <property type="project" value="UniProtKB-KW"/>
</dbReference>
<keyword evidence="4" id="KW-0812">Transmembrane</keyword>
<organism evidence="6 7">
    <name type="scientific">Actinoalloteichus hymeniacidonis</name>
    <dbReference type="NCBI Taxonomy" id="340345"/>
    <lineage>
        <taxon>Bacteria</taxon>
        <taxon>Bacillati</taxon>
        <taxon>Actinomycetota</taxon>
        <taxon>Actinomycetes</taxon>
        <taxon>Pseudonocardiales</taxon>
        <taxon>Pseudonocardiaceae</taxon>
        <taxon>Actinoalloteichus</taxon>
    </lineage>
</organism>
<feature type="region of interest" description="Disordered" evidence="3">
    <location>
        <begin position="249"/>
        <end position="296"/>
    </location>
</feature>
<dbReference type="AlphaFoldDB" id="A0AAC9HKN2"/>
<keyword evidence="7" id="KW-1185">Reference proteome</keyword>
<proteinExistence type="predicted"/>
<evidence type="ECO:0000256" key="3">
    <source>
        <dbReference type="SAM" id="MobiDB-lite"/>
    </source>
</evidence>
<feature type="transmembrane region" description="Helical" evidence="4">
    <location>
        <begin position="20"/>
        <end position="40"/>
    </location>
</feature>
<evidence type="ECO:0000256" key="1">
    <source>
        <dbReference type="ARBA" id="ARBA00023295"/>
    </source>
</evidence>
<keyword evidence="1" id="KW-0378">Hydrolase</keyword>
<keyword evidence="4" id="KW-1133">Transmembrane helix</keyword>
<evidence type="ECO:0000313" key="7">
    <source>
        <dbReference type="Proteomes" id="UP000095210"/>
    </source>
</evidence>
<dbReference type="PROSITE" id="PS50853">
    <property type="entry name" value="FN3"/>
    <property type="match status" value="1"/>
</dbReference>
<dbReference type="SMART" id="SM00060">
    <property type="entry name" value="FN3"/>
    <property type="match status" value="1"/>
</dbReference>
<gene>
    <name evidence="6" type="ORF">TL08_00820</name>
</gene>
<name>A0AAC9HKN2_9PSEU</name>
<dbReference type="Proteomes" id="UP000095210">
    <property type="component" value="Chromosome"/>
</dbReference>
<evidence type="ECO:0000256" key="4">
    <source>
        <dbReference type="SAM" id="Phobius"/>
    </source>
</evidence>
<protein>
    <submittedName>
        <fullName evidence="6">Fibronectin type III domain-containing protein</fullName>
    </submittedName>
</protein>
<keyword evidence="2" id="KW-0624">Polysaccharide degradation</keyword>
<reference evidence="7" key="1">
    <citation type="submission" date="2016-03" db="EMBL/GenBank/DDBJ databases">
        <title>Complete genome sequence of the type strain Actinoalloteichus hymeniacidonis DSM 45092.</title>
        <authorList>
            <person name="Schaffert L."/>
            <person name="Albersmeier A."/>
            <person name="Winkler A."/>
            <person name="Kalinowski J."/>
            <person name="Zotchev S."/>
            <person name="Ruckert C."/>
        </authorList>
    </citation>
    <scope>NUCLEOTIDE SEQUENCE [LARGE SCALE GENOMIC DNA]</scope>
    <source>
        <strain evidence="7">HPA177(T) (DSM 45092(T))</strain>
    </source>
</reference>